<keyword evidence="2" id="KW-1133">Transmembrane helix</keyword>
<keyword evidence="2" id="KW-0812">Transmembrane</keyword>
<dbReference type="EMBL" id="NKXO01000048">
    <property type="protein sequence ID" value="PKQ66443.1"/>
    <property type="molecule type" value="Genomic_DNA"/>
</dbReference>
<evidence type="ECO:0000256" key="2">
    <source>
        <dbReference type="SAM" id="Phobius"/>
    </source>
</evidence>
<evidence type="ECO:0000313" key="4">
    <source>
        <dbReference type="Proteomes" id="UP000233387"/>
    </source>
</evidence>
<organism evidence="3 4">
    <name type="scientific">Raineya orbicola</name>
    <dbReference type="NCBI Taxonomy" id="2016530"/>
    <lineage>
        <taxon>Bacteria</taxon>
        <taxon>Pseudomonadati</taxon>
        <taxon>Bacteroidota</taxon>
        <taxon>Cytophagia</taxon>
        <taxon>Cytophagales</taxon>
        <taxon>Raineyaceae</taxon>
        <taxon>Raineya</taxon>
    </lineage>
</organism>
<feature type="transmembrane region" description="Helical" evidence="2">
    <location>
        <begin position="104"/>
        <end position="124"/>
    </location>
</feature>
<feature type="compositionally biased region" description="Polar residues" evidence="1">
    <location>
        <begin position="62"/>
        <end position="78"/>
    </location>
</feature>
<dbReference type="AlphaFoldDB" id="A0A2N3I866"/>
<evidence type="ECO:0000256" key="1">
    <source>
        <dbReference type="SAM" id="MobiDB-lite"/>
    </source>
</evidence>
<protein>
    <submittedName>
        <fullName evidence="3">Uncharacterized protein</fullName>
    </submittedName>
</protein>
<keyword evidence="2" id="KW-0472">Membrane</keyword>
<name>A0A2N3I866_9BACT</name>
<comment type="caution">
    <text evidence="3">The sequence shown here is derived from an EMBL/GenBank/DDBJ whole genome shotgun (WGS) entry which is preliminary data.</text>
</comment>
<proteinExistence type="predicted"/>
<sequence length="142" mass="15947">MKVFNMNDNFANELVLSVKQIDDFASEMVQEIEKADVFAQTQSKPSYALTVEPQTETDKKTNVNAKQIQASSTSTETIQPEIVSKNSKTQLSVKTDSAERKRKVHWLEVLLIAGGIGIIAWALLKKEAKEQPKEQQPKQNQT</sequence>
<accession>A0A2N3I866</accession>
<evidence type="ECO:0000313" key="3">
    <source>
        <dbReference type="EMBL" id="PKQ66443.1"/>
    </source>
</evidence>
<dbReference type="Proteomes" id="UP000233387">
    <property type="component" value="Unassembled WGS sequence"/>
</dbReference>
<gene>
    <name evidence="3" type="ORF">Rain11_2394</name>
</gene>
<feature type="region of interest" description="Disordered" evidence="1">
    <location>
        <begin position="51"/>
        <end position="78"/>
    </location>
</feature>
<keyword evidence="4" id="KW-1185">Reference proteome</keyword>
<dbReference type="RefSeq" id="WP_101359656.1">
    <property type="nucleotide sequence ID" value="NZ_NKXO01000048.1"/>
</dbReference>
<reference evidence="3 4" key="1">
    <citation type="submission" date="2017-06" db="EMBL/GenBank/DDBJ databases">
        <title>Raineya orbicola gen. nov., sp. nov. a slightly thermophilic bacterium of the phylum Bacteroidetes and the description of Raineyaceae fam. nov.</title>
        <authorList>
            <person name="Albuquerque L."/>
            <person name="Polonia A.R.M."/>
            <person name="Barroso C."/>
            <person name="Froufe H.J.C."/>
            <person name="Lage O."/>
            <person name="Lobo-Da-Cunha A."/>
            <person name="Egas C."/>
            <person name="Da Costa M.S."/>
        </authorList>
    </citation>
    <scope>NUCLEOTIDE SEQUENCE [LARGE SCALE GENOMIC DNA]</scope>
    <source>
        <strain evidence="3 4">SPSPC-11</strain>
    </source>
</reference>